<gene>
    <name evidence="2" type="ORF">NN4_78440</name>
</gene>
<dbReference type="Proteomes" id="UP000321424">
    <property type="component" value="Unassembled WGS sequence"/>
</dbReference>
<comment type="caution">
    <text evidence="2">The sequence shown here is derived from an EMBL/GenBank/DDBJ whole genome shotgun (WGS) entry which is preliminary data.</text>
</comment>
<name>A0A511MRU2_9NOCA</name>
<dbReference type="AlphaFoldDB" id="A0A511MRU2"/>
<sequence>MATRPGSPRAAYGLIDIAVWLLPVESRSRWRAEWRSELYEYARAGIPTLVPAIRILRGAPAQAFTLRAAARQQMRATASLPSSTHRRTWLIDIGQDADQLSMPDGVWRIPGHREIGHGDLVVVRDYEGLRGIAVAQALPDHGIHPHCPRCNSRSFENHQTRLPKYRCYKCGVRFEYPKSRFIPAGSARSIGFSDWEYLSGLLSADDLLRLRIGRRLASGVVELHSDAFAEAVTEARAARLDRYRSSAFEKHGTDAAEDRRDPPLCSERYRQRCKVNKTGDVKFNKQRISLGRKYRGKRVTVSVEGAYVNIYHNGMIIAVRPRKYRKSTVSAPGTVKSAAASGAR</sequence>
<protein>
    <recommendedName>
        <fullName evidence="1">Transposase for insertion sequence element IS21-like C-terminal domain-containing protein</fullName>
    </recommendedName>
</protein>
<proteinExistence type="predicted"/>
<dbReference type="InterPro" id="IPR054353">
    <property type="entry name" value="IstA-like_C"/>
</dbReference>
<dbReference type="EMBL" id="BJXA01000094">
    <property type="protein sequence ID" value="GEM43325.1"/>
    <property type="molecule type" value="Genomic_DNA"/>
</dbReference>
<evidence type="ECO:0000259" key="1">
    <source>
        <dbReference type="Pfam" id="PF22483"/>
    </source>
</evidence>
<keyword evidence="3" id="KW-1185">Reference proteome</keyword>
<organism evidence="2 3">
    <name type="scientific">Nocardia ninae NBRC 108245</name>
    <dbReference type="NCBI Taxonomy" id="1210091"/>
    <lineage>
        <taxon>Bacteria</taxon>
        <taxon>Bacillati</taxon>
        <taxon>Actinomycetota</taxon>
        <taxon>Actinomycetes</taxon>
        <taxon>Mycobacteriales</taxon>
        <taxon>Nocardiaceae</taxon>
        <taxon>Nocardia</taxon>
    </lineage>
</organism>
<feature type="domain" description="Transposase for insertion sequence element IS21-like C-terminal" evidence="1">
    <location>
        <begin position="269"/>
        <end position="327"/>
    </location>
</feature>
<evidence type="ECO:0000313" key="2">
    <source>
        <dbReference type="EMBL" id="GEM43325.1"/>
    </source>
</evidence>
<dbReference type="Pfam" id="PF22483">
    <property type="entry name" value="Mu-transpos_C_2"/>
    <property type="match status" value="1"/>
</dbReference>
<accession>A0A511MRU2</accession>
<evidence type="ECO:0000313" key="3">
    <source>
        <dbReference type="Proteomes" id="UP000321424"/>
    </source>
</evidence>
<reference evidence="2 3" key="1">
    <citation type="submission" date="2019-07" db="EMBL/GenBank/DDBJ databases">
        <title>Whole genome shotgun sequence of Nocardia ninae NBRC 108245.</title>
        <authorList>
            <person name="Hosoyama A."/>
            <person name="Uohara A."/>
            <person name="Ohji S."/>
            <person name="Ichikawa N."/>
        </authorList>
    </citation>
    <scope>NUCLEOTIDE SEQUENCE [LARGE SCALE GENOMIC DNA]</scope>
    <source>
        <strain evidence="2 3">NBRC 108245</strain>
    </source>
</reference>